<dbReference type="InterPro" id="IPR008964">
    <property type="entry name" value="Invasin/intimin_cell_adhesion"/>
</dbReference>
<proteinExistence type="predicted"/>
<organism evidence="2 3">
    <name type="scientific">Alicyclobacillus cellulosilyticus</name>
    <dbReference type="NCBI Taxonomy" id="1003997"/>
    <lineage>
        <taxon>Bacteria</taxon>
        <taxon>Bacillati</taxon>
        <taxon>Bacillota</taxon>
        <taxon>Bacilli</taxon>
        <taxon>Bacillales</taxon>
        <taxon>Alicyclobacillaceae</taxon>
        <taxon>Alicyclobacillus</taxon>
    </lineage>
</organism>
<comment type="caution">
    <text evidence="2">The sequence shown here is derived from an EMBL/GenBank/DDBJ whole genome shotgun (WGS) entry which is preliminary data.</text>
</comment>
<gene>
    <name evidence="2" type="ORF">GCM10010885_23840</name>
</gene>
<evidence type="ECO:0008006" key="4">
    <source>
        <dbReference type="Google" id="ProtNLM"/>
    </source>
</evidence>
<keyword evidence="1" id="KW-0732">Signal</keyword>
<evidence type="ECO:0000313" key="3">
    <source>
        <dbReference type="Proteomes" id="UP000637695"/>
    </source>
</evidence>
<dbReference type="InterPro" id="IPR013783">
    <property type="entry name" value="Ig-like_fold"/>
</dbReference>
<reference evidence="2" key="2">
    <citation type="submission" date="2020-09" db="EMBL/GenBank/DDBJ databases">
        <authorList>
            <person name="Sun Q."/>
            <person name="Ohkuma M."/>
        </authorList>
    </citation>
    <scope>NUCLEOTIDE SEQUENCE</scope>
    <source>
        <strain evidence="2">JCM 18487</strain>
    </source>
</reference>
<name>A0A917KIK2_9BACL</name>
<evidence type="ECO:0000313" key="2">
    <source>
        <dbReference type="EMBL" id="GGJ13726.1"/>
    </source>
</evidence>
<dbReference type="InterPro" id="IPR008969">
    <property type="entry name" value="CarboxyPept-like_regulatory"/>
</dbReference>
<reference evidence="2" key="1">
    <citation type="journal article" date="2014" name="Int. J. Syst. Evol. Microbiol.">
        <title>Complete genome sequence of Corynebacterium casei LMG S-19264T (=DSM 44701T), isolated from a smear-ripened cheese.</title>
        <authorList>
            <consortium name="US DOE Joint Genome Institute (JGI-PGF)"/>
            <person name="Walter F."/>
            <person name="Albersmeier A."/>
            <person name="Kalinowski J."/>
            <person name="Ruckert C."/>
        </authorList>
    </citation>
    <scope>NUCLEOTIDE SEQUENCE</scope>
    <source>
        <strain evidence="2">JCM 18487</strain>
    </source>
</reference>
<dbReference type="RefSeq" id="WP_188883398.1">
    <property type="nucleotide sequence ID" value="NZ_BMOY01000058.1"/>
</dbReference>
<protein>
    <recommendedName>
        <fullName evidence="4">Big-1 domain-containing protein</fullName>
    </recommendedName>
</protein>
<dbReference type="SUPFAM" id="SSF49373">
    <property type="entry name" value="Invasin/intimin cell-adhesion fragments"/>
    <property type="match status" value="2"/>
</dbReference>
<feature type="signal peptide" evidence="1">
    <location>
        <begin position="1"/>
        <end position="24"/>
    </location>
</feature>
<sequence>MKRTLTGITAASLVLGTMVPMAMAAAPKTTPGVSYNQRSLTIGSYYSASFKGVAAKDGQVTTEFLPLYYLQQGLKKLGYTVKWNGTAKTLNIIPPSTVRPDLTNINAGHGTVAIQINGTTVQYAPEVVAKDPASGVATAYVPIYYLNKVLQRLGFTTSYNGSVWSLTPSVQNVVPKISNIQVTGASSGDGSATSPAVVVNGGTLTLSVTLTDVAGNPLPGTQVTFQFTPTGASSAGALVVTQNGQQLPNNGSGAFAAYTDAQGKATITVQDSSGQLDAFTVKAQAPYQLNNTTISTPAAYVEFVPSNAAGIAPYNPSSAQPYAANFGASVPVTVAVPQVNGVPQANVAVQFTVNGGSAYFTNSSGAYLGQTVTAYTNSQGVATVWVADANAEEVAVTATVNSAYTNWSATTYIQWGQLGTATQISGLSVTNQNPLAGTNVTISGTVVDAAGNPVPNAQLLLWADKGSYVVGTTTTSFPSVSISQGVPATSAYGEVITANANGYFSAVVTDSSAETATYRLYPVANGVVSQSSPIATMTISWQPSNTLAHITTYTFKNDSPGSGDATSGSGVVAQYGQPSANVYFAPVSSTGALKSGTFTYNLSVSNGGNIYAIDDVPLANPVSATTLTVNATTDASGNTQSATISVPGGFTFGGTTYNSVTLTNGGTIHVTSGTLYAPAPTWSDAEEFAVSIKNGSNIGNTVLTVSNGSISATQTINVIGGAPAKIANVTPVSTTLLDGQSTTLQFTVEDSNGNPVPNTSVALQLQADAPSLWITQVNGQTLQQSEVLQSGGNALGTAVEPTPIPLFYFTGLGYNSVTLPGVVSASKVGNGDGSQTSNQPQVLHVFTDAQGKVTLTIQNDDVSYFDSSKSRVSAYTTTNSGILNIGYGTTTDANGNTVLQYVELSSNSVDNPQAKINY</sequence>
<evidence type="ECO:0000256" key="1">
    <source>
        <dbReference type="SAM" id="SignalP"/>
    </source>
</evidence>
<keyword evidence="3" id="KW-1185">Reference proteome</keyword>
<dbReference type="SUPFAM" id="SSF49464">
    <property type="entry name" value="Carboxypeptidase regulatory domain-like"/>
    <property type="match status" value="1"/>
</dbReference>
<dbReference type="Gene3D" id="2.60.40.10">
    <property type="entry name" value="Immunoglobulins"/>
    <property type="match status" value="3"/>
</dbReference>
<dbReference type="EMBL" id="BMOY01000058">
    <property type="protein sequence ID" value="GGJ13726.1"/>
    <property type="molecule type" value="Genomic_DNA"/>
</dbReference>
<dbReference type="AlphaFoldDB" id="A0A917KIK2"/>
<feature type="chain" id="PRO_5037248852" description="Big-1 domain-containing protein" evidence="1">
    <location>
        <begin position="25"/>
        <end position="918"/>
    </location>
</feature>
<dbReference type="Proteomes" id="UP000637695">
    <property type="component" value="Unassembled WGS sequence"/>
</dbReference>
<accession>A0A917KIK2</accession>